<evidence type="ECO:0000313" key="3">
    <source>
        <dbReference type="Proteomes" id="UP000001918"/>
    </source>
</evidence>
<dbReference type="AlphaFoldDB" id="D1A9H2"/>
<dbReference type="EMBL" id="CP001738">
    <property type="protein sequence ID" value="ACY96868.1"/>
    <property type="molecule type" value="Genomic_DNA"/>
</dbReference>
<feature type="compositionally biased region" description="Basic residues" evidence="1">
    <location>
        <begin position="39"/>
        <end position="49"/>
    </location>
</feature>
<dbReference type="HOGENOM" id="CLU_185386_0_0_11"/>
<evidence type="ECO:0000256" key="1">
    <source>
        <dbReference type="SAM" id="MobiDB-lite"/>
    </source>
</evidence>
<dbReference type="STRING" id="471852.Tcur_1285"/>
<evidence type="ECO:0000313" key="2">
    <source>
        <dbReference type="EMBL" id="ACY96868.1"/>
    </source>
</evidence>
<accession>D1A9H2</accession>
<proteinExistence type="predicted"/>
<name>D1A9H2_THECD</name>
<reference evidence="2 3" key="1">
    <citation type="journal article" date="2011" name="Stand. Genomic Sci.">
        <title>Complete genome sequence of Thermomonospora curvata type strain (B9).</title>
        <authorList>
            <person name="Chertkov O."/>
            <person name="Sikorski J."/>
            <person name="Nolan M."/>
            <person name="Lapidus A."/>
            <person name="Lucas S."/>
            <person name="Del Rio T.G."/>
            <person name="Tice H."/>
            <person name="Cheng J.F."/>
            <person name="Goodwin L."/>
            <person name="Pitluck S."/>
            <person name="Liolios K."/>
            <person name="Ivanova N."/>
            <person name="Mavromatis K."/>
            <person name="Mikhailova N."/>
            <person name="Ovchinnikova G."/>
            <person name="Pati A."/>
            <person name="Chen A."/>
            <person name="Palaniappan K."/>
            <person name="Djao O.D."/>
            <person name="Land M."/>
            <person name="Hauser L."/>
            <person name="Chang Y.J."/>
            <person name="Jeffries C.D."/>
            <person name="Brettin T."/>
            <person name="Han C."/>
            <person name="Detter J.C."/>
            <person name="Rohde M."/>
            <person name="Goker M."/>
            <person name="Woyke T."/>
            <person name="Bristow J."/>
            <person name="Eisen J.A."/>
            <person name="Markowitz V."/>
            <person name="Hugenholtz P."/>
            <person name="Klenk H.P."/>
            <person name="Kyrpides N.C."/>
        </authorList>
    </citation>
    <scope>NUCLEOTIDE SEQUENCE [LARGE SCALE GENOMIC DNA]</scope>
    <source>
        <strain evidence="3">ATCC 19995 / DSM 43183 / JCM 3096 / KCTC 9072 / NBRC 15933 / NCIMB 10081 / Henssen B9</strain>
    </source>
</reference>
<feature type="compositionally biased region" description="Basic and acidic residues" evidence="1">
    <location>
        <begin position="28"/>
        <end position="38"/>
    </location>
</feature>
<feature type="region of interest" description="Disordered" evidence="1">
    <location>
        <begin position="20"/>
        <end position="94"/>
    </location>
</feature>
<keyword evidence="3" id="KW-1185">Reference proteome</keyword>
<dbReference type="Proteomes" id="UP000001918">
    <property type="component" value="Chromosome"/>
</dbReference>
<feature type="compositionally biased region" description="Basic and acidic residues" evidence="1">
    <location>
        <begin position="72"/>
        <end position="85"/>
    </location>
</feature>
<dbReference type="KEGG" id="tcu:Tcur_1285"/>
<organism evidence="2 3">
    <name type="scientific">Thermomonospora curvata (strain ATCC 19995 / DSM 43183 / JCM 3096 / KCTC 9072 / NBRC 15933 / NCIMB 10081 / Henssen B9)</name>
    <dbReference type="NCBI Taxonomy" id="471852"/>
    <lineage>
        <taxon>Bacteria</taxon>
        <taxon>Bacillati</taxon>
        <taxon>Actinomycetota</taxon>
        <taxon>Actinomycetes</taxon>
        <taxon>Streptosporangiales</taxon>
        <taxon>Thermomonosporaceae</taxon>
        <taxon>Thermomonospora</taxon>
    </lineage>
</organism>
<protein>
    <submittedName>
        <fullName evidence="2">Uncharacterized protein</fullName>
    </submittedName>
</protein>
<gene>
    <name evidence="2" type="ordered locus">Tcur_1285</name>
</gene>
<sequence>MNVPLLRPLADIAEPIAVDVPGSAAPGDLRRRTGEQRPIRHGHYSRRRWGVPLPPRPWPGPVEGRAPADPPAKAREADSRREVGHRPNGAWRPR</sequence>